<dbReference type="AlphaFoldDB" id="A0A5A7SDV3"/>
<reference evidence="1 2" key="1">
    <citation type="submission" date="2019-07" db="EMBL/GenBank/DDBJ databases">
        <title>Rhodococcus cavernicolus sp. nov., isolated from a cave.</title>
        <authorList>
            <person name="Lee S.D."/>
        </authorList>
    </citation>
    <scope>NUCLEOTIDE SEQUENCE [LARGE SCALE GENOMIC DNA]</scope>
    <source>
        <strain evidence="1 2">C1-24</strain>
    </source>
</reference>
<dbReference type="Pfam" id="PF13830">
    <property type="entry name" value="DUF4192"/>
    <property type="match status" value="1"/>
</dbReference>
<dbReference type="EMBL" id="VLNY01000003">
    <property type="protein sequence ID" value="KAA0023372.1"/>
    <property type="molecule type" value="Genomic_DNA"/>
</dbReference>
<evidence type="ECO:0000313" key="2">
    <source>
        <dbReference type="Proteomes" id="UP000322244"/>
    </source>
</evidence>
<organism evidence="1 2">
    <name type="scientific">Antrihabitans cavernicola</name>
    <dbReference type="NCBI Taxonomy" id="2495913"/>
    <lineage>
        <taxon>Bacteria</taxon>
        <taxon>Bacillati</taxon>
        <taxon>Actinomycetota</taxon>
        <taxon>Actinomycetes</taxon>
        <taxon>Mycobacteriales</taxon>
        <taxon>Nocardiaceae</taxon>
        <taxon>Antrihabitans</taxon>
    </lineage>
</organism>
<comment type="caution">
    <text evidence="1">The sequence shown here is derived from an EMBL/GenBank/DDBJ whole genome shotgun (WGS) entry which is preliminary data.</text>
</comment>
<proteinExistence type="predicted"/>
<sequence length="368" mass="38993">MTTSTTPHDPLEAWREPLRVSDPADLIVAVPALLGFHPHRSLVIVCLGGGSASSVGAVLRHDLIPPDRSGHRSDRMIAAVEQFGAICGNEGARAALAVIVDDVGDRESYDDVVGMLAASLAANGAELVGAHVTACIEAGQRWWSLLGDPRSGVLPDPFASRVAAAHVLEGRQIWASRSELSGLLDGGDDLERRAVADAVDQLREGALFDRLGSRSRVETPREVSRARLDLVLWQITTVASGERLQPIEFAELVLALDDRVVRDAAMALAVGDDAVAAERLWIELARVAPDPYRADAATLFGYCAYVRGDGPLAGIAFSAALESNPAHGAAGLLDSALQHGIRPELVRKLADTGFDCARRLGVDLPPPT</sequence>
<name>A0A5A7SDV3_9NOCA</name>
<dbReference type="Proteomes" id="UP000322244">
    <property type="component" value="Unassembled WGS sequence"/>
</dbReference>
<dbReference type="InterPro" id="IPR025447">
    <property type="entry name" value="DUF4192"/>
</dbReference>
<dbReference type="RefSeq" id="WP_149429717.1">
    <property type="nucleotide sequence ID" value="NZ_VLNY01000003.1"/>
</dbReference>
<keyword evidence="2" id="KW-1185">Reference proteome</keyword>
<dbReference type="OrthoDB" id="3264463at2"/>
<accession>A0A5A7SDV3</accession>
<protein>
    <submittedName>
        <fullName evidence="1">DUF4192 domain-containing protein</fullName>
    </submittedName>
</protein>
<gene>
    <name evidence="1" type="ORF">FOY51_08150</name>
</gene>
<evidence type="ECO:0000313" key="1">
    <source>
        <dbReference type="EMBL" id="KAA0023372.1"/>
    </source>
</evidence>